<evidence type="ECO:0000256" key="1">
    <source>
        <dbReference type="SAM" id="MobiDB-lite"/>
    </source>
</evidence>
<organism evidence="3 4">
    <name type="scientific">Leucocoprinus leucothites</name>
    <dbReference type="NCBI Taxonomy" id="201217"/>
    <lineage>
        <taxon>Eukaryota</taxon>
        <taxon>Fungi</taxon>
        <taxon>Dikarya</taxon>
        <taxon>Basidiomycota</taxon>
        <taxon>Agaricomycotina</taxon>
        <taxon>Agaricomycetes</taxon>
        <taxon>Agaricomycetidae</taxon>
        <taxon>Agaricales</taxon>
        <taxon>Agaricineae</taxon>
        <taxon>Agaricaceae</taxon>
        <taxon>Leucocoprinus</taxon>
    </lineage>
</organism>
<dbReference type="OrthoDB" id="206452at2759"/>
<feature type="compositionally biased region" description="Polar residues" evidence="1">
    <location>
        <begin position="457"/>
        <end position="478"/>
    </location>
</feature>
<dbReference type="InterPro" id="IPR012816">
    <property type="entry name" value="NADAR"/>
</dbReference>
<feature type="compositionally biased region" description="Low complexity" evidence="1">
    <location>
        <begin position="278"/>
        <end position="289"/>
    </location>
</feature>
<dbReference type="EMBL" id="JAACJO010000001">
    <property type="protein sequence ID" value="KAF5363331.1"/>
    <property type="molecule type" value="Genomic_DNA"/>
</dbReference>
<dbReference type="InterPro" id="IPR037238">
    <property type="entry name" value="YbiA-like_sf"/>
</dbReference>
<feature type="compositionally biased region" description="Polar residues" evidence="1">
    <location>
        <begin position="365"/>
        <end position="374"/>
    </location>
</feature>
<accession>A0A8H5GE93</accession>
<feature type="compositionally biased region" description="Pro residues" evidence="1">
    <location>
        <begin position="325"/>
        <end position="334"/>
    </location>
</feature>
<feature type="compositionally biased region" description="Low complexity" evidence="1">
    <location>
        <begin position="25"/>
        <end position="35"/>
    </location>
</feature>
<feature type="compositionally biased region" description="Pro residues" evidence="1">
    <location>
        <begin position="39"/>
        <end position="56"/>
    </location>
</feature>
<feature type="region of interest" description="Disordered" evidence="1">
    <location>
        <begin position="270"/>
        <end position="289"/>
    </location>
</feature>
<feature type="compositionally biased region" description="Pro residues" evidence="1">
    <location>
        <begin position="121"/>
        <end position="135"/>
    </location>
</feature>
<feature type="compositionally biased region" description="Pro residues" evidence="1">
    <location>
        <begin position="383"/>
        <end position="401"/>
    </location>
</feature>
<evidence type="ECO:0000313" key="4">
    <source>
        <dbReference type="Proteomes" id="UP000559027"/>
    </source>
</evidence>
<feature type="compositionally biased region" description="Acidic residues" evidence="1">
    <location>
        <begin position="187"/>
        <end position="198"/>
    </location>
</feature>
<dbReference type="SUPFAM" id="SSF143990">
    <property type="entry name" value="YbiA-like"/>
    <property type="match status" value="1"/>
</dbReference>
<evidence type="ECO:0000259" key="2">
    <source>
        <dbReference type="Pfam" id="PF08719"/>
    </source>
</evidence>
<name>A0A8H5GE93_9AGAR</name>
<reference evidence="3 4" key="1">
    <citation type="journal article" date="2020" name="ISME J.">
        <title>Uncovering the hidden diversity of litter-decomposition mechanisms in mushroom-forming fungi.</title>
        <authorList>
            <person name="Floudas D."/>
            <person name="Bentzer J."/>
            <person name="Ahren D."/>
            <person name="Johansson T."/>
            <person name="Persson P."/>
            <person name="Tunlid A."/>
        </authorList>
    </citation>
    <scope>NUCLEOTIDE SEQUENCE [LARGE SCALE GENOMIC DNA]</scope>
    <source>
        <strain evidence="3 4">CBS 146.42</strain>
    </source>
</reference>
<gene>
    <name evidence="3" type="ORF">D9756_000071</name>
</gene>
<dbReference type="Pfam" id="PF08719">
    <property type="entry name" value="NADAR"/>
    <property type="match status" value="1"/>
</dbReference>
<comment type="caution">
    <text evidence="3">The sequence shown here is derived from an EMBL/GenBank/DDBJ whole genome shotgun (WGS) entry which is preliminary data.</text>
</comment>
<feature type="compositionally biased region" description="Pro residues" evidence="1">
    <location>
        <begin position="14"/>
        <end position="24"/>
    </location>
</feature>
<keyword evidence="4" id="KW-1185">Reference proteome</keyword>
<dbReference type="Proteomes" id="UP000559027">
    <property type="component" value="Unassembled WGS sequence"/>
</dbReference>
<proteinExistence type="predicted"/>
<sequence>MGQGKSKPLKFPQYPQPPGYPPYYPYGIQQPPVGYAPGYHPPVLPPGYGPLMPQPQIPQMVGWPPPQRHTRRKKKRSSAPPPPAQPAHQPTVAGPGPNVQPAPPGMLDNLPRGFIPTSITPNPPGASGPVIPPAVPGNNTAQGAYPPPLFTPGFPGNVQLTDLPSSEPHTLRRAGTPFLPARNQNDGFEDDEDSEEDEQHGYGRSQSQSHRRAASEPHHIPDITANDPVASPGVRPNPLPPPPRDVYALSPYKQLLHLPNTMALLTARTAHPSTVQPNTNSTLTRSSTNPGMAGVGAGVNAVQPQTIKKKKKFFSFSSRRGRDPPAQPTQPHPPQHQLGNIQFVPVYQNAPHGQTSSGVAHASATPATQPQAGPSTGGALRPAEPPVPPVPASPSPPPRRSPSPGDDEESDDGMMPPDVYRSITPAGHPSHPASHQPQSQQPFHQPQPAQSQPPPQTYQFSQPSPSNQPYLVSPNGTTMEFSHTSLPDFLNHSPHRVMYANKIYPSAMHLHEAMKFTETKPELAETIRNTENVEDIYPFTARLQVWVRPDWGAVFLEKMEEVLWHKFTQHRDLRTMLLKTGNARIVYSDPADPYWGSGAPFGAGSNFPGTNYLGRLLEKVRDRLKERGYPAT</sequence>
<protein>
    <recommendedName>
        <fullName evidence="2">NADAR domain-containing protein</fullName>
    </recommendedName>
</protein>
<evidence type="ECO:0000313" key="3">
    <source>
        <dbReference type="EMBL" id="KAF5363331.1"/>
    </source>
</evidence>
<feature type="domain" description="NADAR" evidence="2">
    <location>
        <begin position="479"/>
        <end position="625"/>
    </location>
</feature>
<feature type="compositionally biased region" description="Pro residues" evidence="1">
    <location>
        <begin position="235"/>
        <end position="244"/>
    </location>
</feature>
<dbReference type="NCBIfam" id="TIGR02464">
    <property type="entry name" value="ribofla_fusion"/>
    <property type="match status" value="1"/>
</dbReference>
<feature type="compositionally biased region" description="Basic residues" evidence="1">
    <location>
        <begin position="68"/>
        <end position="77"/>
    </location>
</feature>
<feature type="region of interest" description="Disordered" evidence="1">
    <location>
        <begin position="317"/>
        <end position="478"/>
    </location>
</feature>
<dbReference type="Gene3D" id="1.10.357.40">
    <property type="entry name" value="YbiA-like"/>
    <property type="match status" value="1"/>
</dbReference>
<feature type="region of interest" description="Disordered" evidence="1">
    <location>
        <begin position="1"/>
        <end position="246"/>
    </location>
</feature>
<dbReference type="AlphaFoldDB" id="A0A8H5GE93"/>
<feature type="compositionally biased region" description="Low complexity" evidence="1">
    <location>
        <begin position="428"/>
        <end position="450"/>
    </location>
</feature>
<dbReference type="CDD" id="cd15457">
    <property type="entry name" value="NADAR"/>
    <property type="match status" value="1"/>
</dbReference>
<feature type="compositionally biased region" description="Polar residues" evidence="1">
    <location>
        <begin position="158"/>
        <end position="168"/>
    </location>
</feature>